<organism evidence="3 4">
    <name type="scientific">Bowmanella yangjiangensis</name>
    <dbReference type="NCBI Taxonomy" id="2811230"/>
    <lineage>
        <taxon>Bacteria</taxon>
        <taxon>Pseudomonadati</taxon>
        <taxon>Pseudomonadota</taxon>
        <taxon>Gammaproteobacteria</taxon>
        <taxon>Alteromonadales</taxon>
        <taxon>Alteromonadaceae</taxon>
        <taxon>Bowmanella</taxon>
    </lineage>
</organism>
<feature type="domain" description="Ice-binding protein C-terminal" evidence="2">
    <location>
        <begin position="13"/>
        <end position="34"/>
    </location>
</feature>
<sequence>MTFRLIATAVTHIPEPASLWMLLMALSLLLCIRRQQRT</sequence>
<reference evidence="3 4" key="1">
    <citation type="submission" date="2021-03" db="EMBL/GenBank/DDBJ databases">
        <title>novel species isolated from a fishpond in China.</title>
        <authorList>
            <person name="Lu H."/>
            <person name="Cai Z."/>
        </authorList>
    </citation>
    <scope>NUCLEOTIDE SEQUENCE [LARGE SCALE GENOMIC DNA]</scope>
    <source>
        <strain evidence="3 4">Y57</strain>
    </source>
</reference>
<keyword evidence="1" id="KW-0812">Transmembrane</keyword>
<dbReference type="EMBL" id="JAFKCS010000001">
    <property type="protein sequence ID" value="MBN7818598.1"/>
    <property type="molecule type" value="Genomic_DNA"/>
</dbReference>
<comment type="caution">
    <text evidence="3">The sequence shown here is derived from an EMBL/GenBank/DDBJ whole genome shotgun (WGS) entry which is preliminary data.</text>
</comment>
<name>A0ABS3CNC2_9ALTE</name>
<dbReference type="Proteomes" id="UP000663992">
    <property type="component" value="Unassembled WGS sequence"/>
</dbReference>
<keyword evidence="4" id="KW-1185">Reference proteome</keyword>
<keyword evidence="1" id="KW-0472">Membrane</keyword>
<dbReference type="NCBIfam" id="TIGR02595">
    <property type="entry name" value="PEP_CTERM"/>
    <property type="match status" value="1"/>
</dbReference>
<dbReference type="Pfam" id="PF07589">
    <property type="entry name" value="PEP-CTERM"/>
    <property type="match status" value="1"/>
</dbReference>
<gene>
    <name evidence="3" type="ORF">J0A65_01915</name>
</gene>
<accession>A0ABS3CNC2</accession>
<evidence type="ECO:0000259" key="2">
    <source>
        <dbReference type="Pfam" id="PF07589"/>
    </source>
</evidence>
<dbReference type="InterPro" id="IPR013424">
    <property type="entry name" value="Ice-binding_C"/>
</dbReference>
<feature type="transmembrane region" description="Helical" evidence="1">
    <location>
        <begin position="12"/>
        <end position="32"/>
    </location>
</feature>
<evidence type="ECO:0000256" key="1">
    <source>
        <dbReference type="SAM" id="Phobius"/>
    </source>
</evidence>
<evidence type="ECO:0000313" key="3">
    <source>
        <dbReference type="EMBL" id="MBN7818598.1"/>
    </source>
</evidence>
<evidence type="ECO:0000313" key="4">
    <source>
        <dbReference type="Proteomes" id="UP000663992"/>
    </source>
</evidence>
<protein>
    <submittedName>
        <fullName evidence="3">PEP-CTERM sorting domain-containing protein</fullName>
    </submittedName>
</protein>
<keyword evidence="1" id="KW-1133">Transmembrane helix</keyword>
<proteinExistence type="predicted"/>